<sequence length="57" mass="6483">MIFKITHTHHKGSTLSVLPKSQRLRVGLIREGHELCKKGNPKDVVIYSAYHFTAQLP</sequence>
<name>U5PWN0_9CAUD</name>
<accession>U5PWN0</accession>
<gene>
    <name evidence="1" type="ORF">Presley_94</name>
</gene>
<organism evidence="1 2">
    <name type="scientific">Acinetobacter phage Presley</name>
    <dbReference type="NCBI Taxonomy" id="1406780"/>
    <lineage>
        <taxon>Viruses</taxon>
        <taxon>Duplodnaviria</taxon>
        <taxon>Heunggongvirae</taxon>
        <taxon>Uroviricota</taxon>
        <taxon>Caudoviricetes</taxon>
        <taxon>Schitoviridae</taxon>
        <taxon>Presleyvirus</taxon>
        <taxon>Presleyvirus presley</taxon>
    </lineage>
</organism>
<evidence type="ECO:0000313" key="1">
    <source>
        <dbReference type="EMBL" id="AGY48161.1"/>
    </source>
</evidence>
<proteinExistence type="predicted"/>
<dbReference type="RefSeq" id="YP_009007662.1">
    <property type="nucleotide sequence ID" value="NC_023581.1"/>
</dbReference>
<keyword evidence="2" id="KW-1185">Reference proteome</keyword>
<reference evidence="1 2" key="1">
    <citation type="journal article" date="2013" name="Genome Announc.">
        <title>Complete Genome of Acinetobacter baumannii N4-Like Podophage Presley.</title>
        <authorList>
            <person name="Farmer N.G."/>
            <person name="Wood T.L."/>
            <person name="Chamakura K.R."/>
            <person name="Kuty Everett G.F."/>
        </authorList>
    </citation>
    <scope>NUCLEOTIDE SEQUENCE [LARGE SCALE GENOMIC DNA]</scope>
</reference>
<dbReference type="KEGG" id="vg:18504232"/>
<protein>
    <submittedName>
        <fullName evidence="1">Uncharacterized protein</fullName>
    </submittedName>
</protein>
<dbReference type="GeneID" id="18504232"/>
<dbReference type="EMBL" id="KF669658">
    <property type="protein sequence ID" value="AGY48161.1"/>
    <property type="molecule type" value="Genomic_DNA"/>
</dbReference>
<dbReference type="Proteomes" id="UP000017656">
    <property type="component" value="Segment"/>
</dbReference>
<evidence type="ECO:0000313" key="2">
    <source>
        <dbReference type="Proteomes" id="UP000017656"/>
    </source>
</evidence>